<dbReference type="GeneID" id="13284000"/>
<accession>E4ZHZ1</accession>
<reference evidence="3" key="1">
    <citation type="journal article" date="2011" name="Nat. Commun.">
        <title>Effector diversification within compartments of the Leptosphaeria maculans genome affected by Repeat-Induced Point mutations.</title>
        <authorList>
            <person name="Rouxel T."/>
            <person name="Grandaubert J."/>
            <person name="Hane J.K."/>
            <person name="Hoede C."/>
            <person name="van de Wouw A.P."/>
            <person name="Couloux A."/>
            <person name="Dominguez V."/>
            <person name="Anthouard V."/>
            <person name="Bally P."/>
            <person name="Bourras S."/>
            <person name="Cozijnsen A.J."/>
            <person name="Ciuffetti L.M."/>
            <person name="Degrave A."/>
            <person name="Dilmaghani A."/>
            <person name="Duret L."/>
            <person name="Fudal I."/>
            <person name="Goodwin S.B."/>
            <person name="Gout L."/>
            <person name="Glaser N."/>
            <person name="Linglin J."/>
            <person name="Kema G.H.J."/>
            <person name="Lapalu N."/>
            <person name="Lawrence C.B."/>
            <person name="May K."/>
            <person name="Meyer M."/>
            <person name="Ollivier B."/>
            <person name="Poulain J."/>
            <person name="Schoch C.L."/>
            <person name="Simon A."/>
            <person name="Spatafora J.W."/>
            <person name="Stachowiak A."/>
            <person name="Turgeon B.G."/>
            <person name="Tyler B.M."/>
            <person name="Vincent D."/>
            <person name="Weissenbach J."/>
            <person name="Amselem J."/>
            <person name="Quesneville H."/>
            <person name="Oliver R.P."/>
            <person name="Wincker P."/>
            <person name="Balesdent M.-H."/>
            <person name="Howlett B.J."/>
        </authorList>
    </citation>
    <scope>NUCLEOTIDE SEQUENCE [LARGE SCALE GENOMIC DNA]</scope>
    <source>
        <strain evidence="3">JN3 / isolate v23.1.3 / race Av1-4-5-6-7-8</strain>
    </source>
</reference>
<dbReference type="Proteomes" id="UP000002668">
    <property type="component" value="Genome"/>
</dbReference>
<dbReference type="VEuPathDB" id="FungiDB:LEMA_P061680.1"/>
<dbReference type="AlphaFoldDB" id="E4ZHZ1"/>
<feature type="region of interest" description="Disordered" evidence="1">
    <location>
        <begin position="45"/>
        <end position="79"/>
    </location>
</feature>
<dbReference type="InParanoid" id="E4ZHZ1"/>
<evidence type="ECO:0000313" key="2">
    <source>
        <dbReference type="EMBL" id="CBX91134.1"/>
    </source>
</evidence>
<dbReference type="OrthoDB" id="3795156at2759"/>
<dbReference type="OMA" id="IREAYQY"/>
<sequence>MGIPHPRQSVATPESMGLASLAICTPNTASKFARSPSSLKRCVEDICTPPDSASRNPEPDPKRQRTSRSMIYTPPASPPVQLQPLRITIPYKEPTKEEQRILKVRITYARRWRSKLSRPFPSKSEIKQAYQYKLLRHYTSCLTVPEANFIKPRINRSPRVDKLRSAFPVLNTSVSSRQENKRLDEYYRPPLPSSPSSAELQLQLNKAITRSKSVRHSAWQNFSSREKDRIDRGREAMLESGLPEEELVKEYNKEPNKLPGWRKKYTSSFARRLKMEEDDALTTSD</sequence>
<dbReference type="HOGENOM" id="CLU_085809_0_0_1"/>
<evidence type="ECO:0000256" key="1">
    <source>
        <dbReference type="SAM" id="MobiDB-lite"/>
    </source>
</evidence>
<dbReference type="RefSeq" id="XP_003834499.1">
    <property type="nucleotide sequence ID" value="XM_003834451.1"/>
</dbReference>
<evidence type="ECO:0000313" key="3">
    <source>
        <dbReference type="Proteomes" id="UP000002668"/>
    </source>
</evidence>
<keyword evidence="3" id="KW-1185">Reference proteome</keyword>
<gene>
    <name evidence="2" type="ORF">LEMA_P061680.1</name>
</gene>
<name>E4ZHZ1_LEPMJ</name>
<protein>
    <submittedName>
        <fullName evidence="2">Uncharacterized protein</fullName>
    </submittedName>
</protein>
<dbReference type="EMBL" id="FP929065">
    <property type="protein sequence ID" value="CBX91134.1"/>
    <property type="molecule type" value="Genomic_DNA"/>
</dbReference>
<dbReference type="eggNOG" id="ENOG502T4WM">
    <property type="taxonomic scope" value="Eukaryota"/>
</dbReference>
<proteinExistence type="predicted"/>
<organism evidence="3">
    <name type="scientific">Leptosphaeria maculans (strain JN3 / isolate v23.1.3 / race Av1-4-5-6-7-8)</name>
    <name type="common">Blackleg fungus</name>
    <name type="synonym">Phoma lingam</name>
    <dbReference type="NCBI Taxonomy" id="985895"/>
    <lineage>
        <taxon>Eukaryota</taxon>
        <taxon>Fungi</taxon>
        <taxon>Dikarya</taxon>
        <taxon>Ascomycota</taxon>
        <taxon>Pezizomycotina</taxon>
        <taxon>Dothideomycetes</taxon>
        <taxon>Pleosporomycetidae</taxon>
        <taxon>Pleosporales</taxon>
        <taxon>Pleosporineae</taxon>
        <taxon>Leptosphaeriaceae</taxon>
        <taxon>Plenodomus</taxon>
        <taxon>Plenodomus lingam/Leptosphaeria maculans species complex</taxon>
    </lineage>
</organism>